<evidence type="ECO:0000313" key="3">
    <source>
        <dbReference type="Proteomes" id="UP000199462"/>
    </source>
</evidence>
<dbReference type="Proteomes" id="UP000199462">
    <property type="component" value="Unassembled WGS sequence"/>
</dbReference>
<evidence type="ECO:0000256" key="1">
    <source>
        <dbReference type="SAM" id="Phobius"/>
    </source>
</evidence>
<gene>
    <name evidence="2" type="ORF">SAMN04488010_1643</name>
</gene>
<dbReference type="RefSeq" id="WP_091902587.1">
    <property type="nucleotide sequence ID" value="NZ_FOYX01000001.1"/>
</dbReference>
<dbReference type="AlphaFoldDB" id="A0A1I6IFW8"/>
<proteinExistence type="predicted"/>
<keyword evidence="1" id="KW-0472">Membrane</keyword>
<dbReference type="STRING" id="440514.SAMN04488010_1643"/>
<keyword evidence="1" id="KW-0812">Transmembrane</keyword>
<feature type="transmembrane region" description="Helical" evidence="1">
    <location>
        <begin position="6"/>
        <end position="28"/>
    </location>
</feature>
<keyword evidence="3" id="KW-1185">Reference proteome</keyword>
<dbReference type="EMBL" id="FOYX01000001">
    <property type="protein sequence ID" value="SFR65642.1"/>
    <property type="molecule type" value="Genomic_DNA"/>
</dbReference>
<keyword evidence="1" id="KW-1133">Transmembrane helix</keyword>
<reference evidence="3" key="1">
    <citation type="submission" date="2016-10" db="EMBL/GenBank/DDBJ databases">
        <authorList>
            <person name="Varghese N."/>
            <person name="Submissions S."/>
        </authorList>
    </citation>
    <scope>NUCLEOTIDE SEQUENCE [LARGE SCALE GENOMIC DNA]</scope>
    <source>
        <strain evidence="3">DSM 19891</strain>
    </source>
</reference>
<protein>
    <submittedName>
        <fullName evidence="2">Uncharacterized protein</fullName>
    </submittedName>
</protein>
<evidence type="ECO:0000313" key="2">
    <source>
        <dbReference type="EMBL" id="SFR65642.1"/>
    </source>
</evidence>
<organism evidence="2 3">
    <name type="scientific">Maribacter stanieri</name>
    <dbReference type="NCBI Taxonomy" id="440514"/>
    <lineage>
        <taxon>Bacteria</taxon>
        <taxon>Pseudomonadati</taxon>
        <taxon>Bacteroidota</taxon>
        <taxon>Flavobacteriia</taxon>
        <taxon>Flavobacteriales</taxon>
        <taxon>Flavobacteriaceae</taxon>
        <taxon>Maribacter</taxon>
    </lineage>
</organism>
<sequence length="142" mass="16266">MLQSGEIVSLIADIFTIVASGIAIYLFLFQRSKISNAFNLLLNYSTQLTLSELKSKLDRLNHFNASDSTQKIEVINILHEIQGQTTGNDFLKENLKNIILKIEGFIDKPKSLNEPKKRSLVHELRESIRNLDFDSYNKIIKK</sequence>
<name>A0A1I6IFW8_9FLAO</name>
<accession>A0A1I6IFW8</accession>